<comment type="caution">
    <text evidence="2">The sequence shown here is derived from an EMBL/GenBank/DDBJ whole genome shotgun (WGS) entry which is preliminary data.</text>
</comment>
<dbReference type="InterPro" id="IPR050678">
    <property type="entry name" value="DNA_Partitioning_ATPase"/>
</dbReference>
<proteinExistence type="predicted"/>
<sequence length="248" mass="27365">MATTIVSVINQKGGTGKTTTTINLGRALSKLGRKVLLVDLDPQSNLSYSLDITEPKFTLADAFTGTKKLKEILVQKDETFFVAPGSSELVDVEISLVTQDKRENFLKNILASVKGYDYILIDCPPSLSVLTLNALTAAHQVLIPLQMEVLTMQGLNQILTTVNKVKSSLNPRLQVKGIVVVMYDKRRKLSSEIESFLKDNIAEKIFESRIRLNVKLAEAPSFGQSILDYDPSSNGAQDYLALAKEFLK</sequence>
<dbReference type="FunFam" id="3.40.50.300:FF:000285">
    <property type="entry name" value="Sporulation initiation inhibitor Soj"/>
    <property type="match status" value="1"/>
</dbReference>
<dbReference type="InterPro" id="IPR027417">
    <property type="entry name" value="P-loop_NTPase"/>
</dbReference>
<dbReference type="OrthoDB" id="9815116at2"/>
<dbReference type="PANTHER" id="PTHR13696:SF52">
    <property type="entry name" value="PARA FAMILY PROTEIN CT_582"/>
    <property type="match status" value="1"/>
</dbReference>
<dbReference type="PANTHER" id="PTHR13696">
    <property type="entry name" value="P-LOOP CONTAINING NUCLEOSIDE TRIPHOSPHATE HYDROLASE"/>
    <property type="match status" value="1"/>
</dbReference>
<evidence type="ECO:0000313" key="3">
    <source>
        <dbReference type="Proteomes" id="UP000253919"/>
    </source>
</evidence>
<dbReference type="Proteomes" id="UP000253919">
    <property type="component" value="Unassembled WGS sequence"/>
</dbReference>
<dbReference type="CDD" id="cd02042">
    <property type="entry name" value="ParAB_family"/>
    <property type="match status" value="1"/>
</dbReference>
<evidence type="ECO:0000259" key="1">
    <source>
        <dbReference type="Pfam" id="PF13614"/>
    </source>
</evidence>
<dbReference type="EMBL" id="QASA01000001">
    <property type="protein sequence ID" value="RDC62627.1"/>
    <property type="molecule type" value="Genomic_DNA"/>
</dbReference>
<dbReference type="InterPro" id="IPR025669">
    <property type="entry name" value="AAA_dom"/>
</dbReference>
<protein>
    <submittedName>
        <fullName evidence="2">Putative replication protein</fullName>
    </submittedName>
</protein>
<name>A0A369QH84_9BACT</name>
<dbReference type="RefSeq" id="WP_115372043.1">
    <property type="nucleotide sequence ID" value="NZ_QASA01000001.1"/>
</dbReference>
<dbReference type="Gene3D" id="3.40.50.300">
    <property type="entry name" value="P-loop containing nucleotide triphosphate hydrolases"/>
    <property type="match status" value="1"/>
</dbReference>
<dbReference type="Pfam" id="PF13614">
    <property type="entry name" value="AAA_31"/>
    <property type="match status" value="1"/>
</dbReference>
<evidence type="ECO:0000313" key="2">
    <source>
        <dbReference type="EMBL" id="RDC62627.1"/>
    </source>
</evidence>
<organism evidence="2 3">
    <name type="scientific">Adhaeribacter pallidiroseus</name>
    <dbReference type="NCBI Taxonomy" id="2072847"/>
    <lineage>
        <taxon>Bacteria</taxon>
        <taxon>Pseudomonadati</taxon>
        <taxon>Bacteroidota</taxon>
        <taxon>Cytophagia</taxon>
        <taxon>Cytophagales</taxon>
        <taxon>Hymenobacteraceae</taxon>
        <taxon>Adhaeribacter</taxon>
    </lineage>
</organism>
<gene>
    <name evidence="2" type="ORF">AHMF7616_01221</name>
</gene>
<keyword evidence="3" id="KW-1185">Reference proteome</keyword>
<dbReference type="SUPFAM" id="SSF52540">
    <property type="entry name" value="P-loop containing nucleoside triphosphate hydrolases"/>
    <property type="match status" value="1"/>
</dbReference>
<feature type="domain" description="AAA" evidence="1">
    <location>
        <begin position="4"/>
        <end position="175"/>
    </location>
</feature>
<accession>A0A369QH84</accession>
<dbReference type="PIRSF" id="PIRSF009320">
    <property type="entry name" value="Nuc_binding_HP_1000"/>
    <property type="match status" value="1"/>
</dbReference>
<reference evidence="2 3" key="1">
    <citation type="submission" date="2018-04" db="EMBL/GenBank/DDBJ databases">
        <title>Adhaeribacter sp. HMF7616 genome sequencing and assembly.</title>
        <authorList>
            <person name="Kang H."/>
            <person name="Kang J."/>
            <person name="Cha I."/>
            <person name="Kim H."/>
            <person name="Joh K."/>
        </authorList>
    </citation>
    <scope>NUCLEOTIDE SEQUENCE [LARGE SCALE GENOMIC DNA]</scope>
    <source>
        <strain evidence="2 3">HMF7616</strain>
    </source>
</reference>
<dbReference type="AlphaFoldDB" id="A0A369QH84"/>